<proteinExistence type="predicted"/>
<organism evidence="1 2">
    <name type="scientific">Tepidiphilus baoligensis</name>
    <dbReference type="NCBI Taxonomy" id="2698687"/>
    <lineage>
        <taxon>Bacteria</taxon>
        <taxon>Pseudomonadati</taxon>
        <taxon>Pseudomonadota</taxon>
        <taxon>Hydrogenophilia</taxon>
        <taxon>Hydrogenophilales</taxon>
        <taxon>Hydrogenophilaceae</taxon>
        <taxon>Tepidiphilus</taxon>
    </lineage>
</organism>
<dbReference type="Proteomes" id="UP000669605">
    <property type="component" value="Unassembled WGS sequence"/>
</dbReference>
<evidence type="ECO:0000313" key="1">
    <source>
        <dbReference type="EMBL" id="NMH16666.1"/>
    </source>
</evidence>
<dbReference type="EMBL" id="JAAAUB010000007">
    <property type="protein sequence ID" value="NMH16666.1"/>
    <property type="molecule type" value="Genomic_DNA"/>
</dbReference>
<name>A0ABX1QN07_9PROT</name>
<keyword evidence="2" id="KW-1185">Reference proteome</keyword>
<sequence length="92" mass="10510">MRILVTPTFERTVKRLHKQQKAALDEAVRTIARQPEAGEAKVGDLAGVRVYKFRMGGLLCLLAYRVLDENTLKLLMVGPHENFYRDLKRLDG</sequence>
<protein>
    <submittedName>
        <fullName evidence="1">Type II toxin-antitoxin system RelE/ParE family toxin</fullName>
    </submittedName>
</protein>
<dbReference type="InterPro" id="IPR035093">
    <property type="entry name" value="RelE/ParE_toxin_dom_sf"/>
</dbReference>
<dbReference type="Gene3D" id="3.30.2310.20">
    <property type="entry name" value="RelE-like"/>
    <property type="match status" value="1"/>
</dbReference>
<accession>A0ABX1QN07</accession>
<dbReference type="Pfam" id="PF15781">
    <property type="entry name" value="ParE-like_toxin"/>
    <property type="match status" value="1"/>
</dbReference>
<evidence type="ECO:0000313" key="2">
    <source>
        <dbReference type="Proteomes" id="UP000669605"/>
    </source>
</evidence>
<dbReference type="SUPFAM" id="SSF143011">
    <property type="entry name" value="RelE-like"/>
    <property type="match status" value="1"/>
</dbReference>
<dbReference type="InterPro" id="IPR031552">
    <property type="entry name" value="ParE-like_toxin"/>
</dbReference>
<dbReference type="RefSeq" id="WP_142804688.1">
    <property type="nucleotide sequence ID" value="NZ_JAAAUB010000007.1"/>
</dbReference>
<gene>
    <name evidence="1" type="ORF">GV368_06045</name>
</gene>
<comment type="caution">
    <text evidence="1">The sequence shown here is derived from an EMBL/GenBank/DDBJ whole genome shotgun (WGS) entry which is preliminary data.</text>
</comment>
<reference evidence="1 2" key="1">
    <citation type="journal article" date="2020" name="Curr. Microbiol.">
        <title>Tepidiphilus baoligensis sp. nov., a Novel Bacterium of the Family Hydrogenophilaceae Isolated from an Oil Reservoir.</title>
        <authorList>
            <person name="Zhang X."/>
            <person name="Wang G."/>
            <person name="Ma X."/>
            <person name="Yu J."/>
            <person name="You J."/>
            <person name="Xue Y."/>
            <person name="Ma Y."/>
        </authorList>
    </citation>
    <scope>NUCLEOTIDE SEQUENCE [LARGE SCALE GENOMIC DNA]</scope>
    <source>
        <strain evidence="1 2">B18-69</strain>
    </source>
</reference>